<name>A0A1V5ZLK8_9BACT</name>
<organism evidence="1">
    <name type="scientific">candidate division CPR1 bacterium ADurb.Bin160</name>
    <dbReference type="NCBI Taxonomy" id="1852826"/>
    <lineage>
        <taxon>Bacteria</taxon>
        <taxon>candidate division CPR1</taxon>
    </lineage>
</organism>
<dbReference type="EMBL" id="MWDB01000028">
    <property type="protein sequence ID" value="OQB40932.1"/>
    <property type="molecule type" value="Genomic_DNA"/>
</dbReference>
<dbReference type="Proteomes" id="UP000485621">
    <property type="component" value="Unassembled WGS sequence"/>
</dbReference>
<dbReference type="AlphaFoldDB" id="A0A1V5ZLK8"/>
<evidence type="ECO:0000313" key="1">
    <source>
        <dbReference type="EMBL" id="OQB40932.1"/>
    </source>
</evidence>
<reference evidence="1" key="1">
    <citation type="submission" date="2017-02" db="EMBL/GenBank/DDBJ databases">
        <title>Delving into the versatile metabolic prowess of the omnipresent phylum Bacteroidetes.</title>
        <authorList>
            <person name="Nobu M.K."/>
            <person name="Mei R."/>
            <person name="Narihiro T."/>
            <person name="Kuroda K."/>
            <person name="Liu W.-T."/>
        </authorList>
    </citation>
    <scope>NUCLEOTIDE SEQUENCE</scope>
    <source>
        <strain evidence="1">ADurb.Bin160</strain>
    </source>
</reference>
<accession>A0A1V5ZLK8</accession>
<comment type="caution">
    <text evidence="1">The sequence shown here is derived from an EMBL/GenBank/DDBJ whole genome shotgun (WGS) entry which is preliminary data.</text>
</comment>
<protein>
    <submittedName>
        <fullName evidence="1">Uncharacterized protein</fullName>
    </submittedName>
</protein>
<proteinExistence type="predicted"/>
<gene>
    <name evidence="1" type="ORF">BWY04_01147</name>
</gene>
<sequence length="70" mass="7310">MALFALGFITLSVQDAQAADKEVSLSITAGSNTCTFGNYNPMTSPASYTTGVVVSNQPSYECILLAGQQD</sequence>